<dbReference type="PANTHER" id="PTHR31144:SF1">
    <property type="entry name" value="UPF0602 PROTEIN C4ORF47"/>
    <property type="match status" value="1"/>
</dbReference>
<proteinExistence type="inferred from homology"/>
<feature type="compositionally biased region" description="Basic and acidic residues" evidence="6">
    <location>
        <begin position="130"/>
        <end position="139"/>
    </location>
</feature>
<dbReference type="EMBL" id="JAFNEN010000529">
    <property type="protein sequence ID" value="KAG8181184.1"/>
    <property type="molecule type" value="Genomic_DNA"/>
</dbReference>
<keyword evidence="2" id="KW-0963">Cytoplasm</keyword>
<keyword evidence="8" id="KW-1185">Reference proteome</keyword>
<dbReference type="PANTHER" id="PTHR31144">
    <property type="entry name" value="UPF0602 PROTEIN C4ORF47"/>
    <property type="match status" value="1"/>
</dbReference>
<sequence length="324" mass="36823">MGETAKKEEPDFERIGLFKEMSYLEEHVPVKIDFNTSSKKGKQMRTHCSRIVNGTQDGYFDKSFARAFEGEAYADPVRTRRLHRLQEAKKNLTKDFKYTSPLEKSCGLGNSYGTFGTDDGKPIQHFSGQTEERKKDPTPKKNFLVNPPKKGTGYGYPNVTIGKDLPYSLGTKYEDLKNTSKTRVAPKTREFKPYRAGAFQKGFFDPNPYFTEHKQEDEEEEEETAKDEGDTRKIFRPTGPAKKDGGMKDGCLSKFPKYMGDPYTKDDPISRGVKQSVNDKNKIFRPVPGPKPYPIKSIITKNVQRKVTPINFTTTKGVVYCNNS</sequence>
<organism evidence="7 8">
    <name type="scientific">Oedothorax gibbosus</name>
    <dbReference type="NCBI Taxonomy" id="931172"/>
    <lineage>
        <taxon>Eukaryota</taxon>
        <taxon>Metazoa</taxon>
        <taxon>Ecdysozoa</taxon>
        <taxon>Arthropoda</taxon>
        <taxon>Chelicerata</taxon>
        <taxon>Arachnida</taxon>
        <taxon>Araneae</taxon>
        <taxon>Araneomorphae</taxon>
        <taxon>Entelegynae</taxon>
        <taxon>Araneoidea</taxon>
        <taxon>Linyphiidae</taxon>
        <taxon>Erigoninae</taxon>
        <taxon>Oedothorax</taxon>
    </lineage>
</organism>
<feature type="region of interest" description="Disordered" evidence="6">
    <location>
        <begin position="262"/>
        <end position="291"/>
    </location>
</feature>
<feature type="region of interest" description="Disordered" evidence="6">
    <location>
        <begin position="123"/>
        <end position="157"/>
    </location>
</feature>
<evidence type="ECO:0000256" key="6">
    <source>
        <dbReference type="SAM" id="MobiDB-lite"/>
    </source>
</evidence>
<reference evidence="7 8" key="1">
    <citation type="journal article" date="2022" name="Nat. Ecol. Evol.">
        <title>A masculinizing supergene underlies an exaggerated male reproductive morph in a spider.</title>
        <authorList>
            <person name="Hendrickx F."/>
            <person name="De Corte Z."/>
            <person name="Sonet G."/>
            <person name="Van Belleghem S.M."/>
            <person name="Kostlbacher S."/>
            <person name="Vangestel C."/>
        </authorList>
    </citation>
    <scope>NUCLEOTIDE SEQUENCE [LARGE SCALE GENOMIC DNA]</scope>
    <source>
        <strain evidence="7">W744_W776</strain>
    </source>
</reference>
<comment type="subcellular location">
    <subcellularLocation>
        <location evidence="1">Cytoplasm</location>
        <location evidence="1">Cytoskeleton</location>
        <location evidence="1">Microtubule organizing center</location>
        <location evidence="1">Centrosome</location>
    </subcellularLocation>
</comment>
<accession>A0AAV6UAC3</accession>
<dbReference type="InterPro" id="IPR029358">
    <property type="entry name" value="CFAP96"/>
</dbReference>
<protein>
    <recommendedName>
        <fullName evidence="5">Cilia-and flagella-associated protein 96</fullName>
    </recommendedName>
</protein>
<name>A0AAV6UAC3_9ARAC</name>
<dbReference type="GO" id="GO:0005881">
    <property type="term" value="C:cytoplasmic microtubule"/>
    <property type="evidence" value="ECO:0007669"/>
    <property type="project" value="TreeGrafter"/>
</dbReference>
<evidence type="ECO:0000256" key="4">
    <source>
        <dbReference type="ARBA" id="ARBA00035656"/>
    </source>
</evidence>
<evidence type="ECO:0000313" key="8">
    <source>
        <dbReference type="Proteomes" id="UP000827092"/>
    </source>
</evidence>
<dbReference type="Proteomes" id="UP000827092">
    <property type="component" value="Unassembled WGS sequence"/>
</dbReference>
<evidence type="ECO:0000256" key="2">
    <source>
        <dbReference type="ARBA" id="ARBA00022490"/>
    </source>
</evidence>
<feature type="region of interest" description="Disordered" evidence="6">
    <location>
        <begin position="212"/>
        <end position="249"/>
    </location>
</feature>
<evidence type="ECO:0000313" key="7">
    <source>
        <dbReference type="EMBL" id="KAG8181184.1"/>
    </source>
</evidence>
<dbReference type="GO" id="GO:0005813">
    <property type="term" value="C:centrosome"/>
    <property type="evidence" value="ECO:0007669"/>
    <property type="project" value="UniProtKB-SubCell"/>
</dbReference>
<dbReference type="Pfam" id="PF15239">
    <property type="entry name" value="CFAP96-like"/>
    <property type="match status" value="1"/>
</dbReference>
<evidence type="ECO:0000256" key="3">
    <source>
        <dbReference type="ARBA" id="ARBA00023212"/>
    </source>
</evidence>
<evidence type="ECO:0000256" key="5">
    <source>
        <dbReference type="ARBA" id="ARBA00035693"/>
    </source>
</evidence>
<comment type="caution">
    <text evidence="7">The sequence shown here is derived from an EMBL/GenBank/DDBJ whole genome shotgun (WGS) entry which is preliminary data.</text>
</comment>
<dbReference type="AlphaFoldDB" id="A0AAV6UAC3"/>
<comment type="similarity">
    <text evidence="4">Belongs to the CFAP96 family.</text>
</comment>
<evidence type="ECO:0000256" key="1">
    <source>
        <dbReference type="ARBA" id="ARBA00004300"/>
    </source>
</evidence>
<gene>
    <name evidence="7" type="ORF">JTE90_010956</name>
</gene>
<keyword evidence="3" id="KW-0206">Cytoskeleton</keyword>